<evidence type="ECO:0000313" key="1">
    <source>
        <dbReference type="EMBL" id="MBM7635270.1"/>
    </source>
</evidence>
<protein>
    <submittedName>
        <fullName evidence="1">Uncharacterized protein</fullName>
    </submittedName>
</protein>
<proteinExistence type="predicted"/>
<dbReference type="RefSeq" id="WP_205016224.1">
    <property type="nucleotide sequence ID" value="NZ_JAFBEI010000001.1"/>
</dbReference>
<reference evidence="1 2" key="1">
    <citation type="submission" date="2021-01" db="EMBL/GenBank/DDBJ databases">
        <title>Genomic Encyclopedia of Type Strains, Phase IV (KMG-IV): sequencing the most valuable type-strain genomes for metagenomic binning, comparative biology and taxonomic classification.</title>
        <authorList>
            <person name="Goeker M."/>
        </authorList>
    </citation>
    <scope>NUCLEOTIDE SEQUENCE [LARGE SCALE GENOMIC DNA]</scope>
    <source>
        <strain evidence="1 2">DSM 27513</strain>
    </source>
</reference>
<gene>
    <name evidence="1" type="ORF">JOC31_000061</name>
</gene>
<sequence length="75" mass="8136">MGTTSPFYKLLDTGGNRPTYVIPGLARARALLLNPKGNQVLGEATDMDPQGLASIEDKYIDISAYSKTKTYNSII</sequence>
<accession>A0ABS2PIM1</accession>
<organism evidence="1 2">
    <name type="scientific">Streptococcus saliviloxodontae</name>
    <dbReference type="NCBI Taxonomy" id="1349416"/>
    <lineage>
        <taxon>Bacteria</taxon>
        <taxon>Bacillati</taxon>
        <taxon>Bacillota</taxon>
        <taxon>Bacilli</taxon>
        <taxon>Lactobacillales</taxon>
        <taxon>Streptococcaceae</taxon>
        <taxon>Streptococcus</taxon>
    </lineage>
</organism>
<comment type="caution">
    <text evidence="1">The sequence shown here is derived from an EMBL/GenBank/DDBJ whole genome shotgun (WGS) entry which is preliminary data.</text>
</comment>
<name>A0ABS2PIM1_9STRE</name>
<evidence type="ECO:0000313" key="2">
    <source>
        <dbReference type="Proteomes" id="UP000809081"/>
    </source>
</evidence>
<keyword evidence="2" id="KW-1185">Reference proteome</keyword>
<dbReference type="EMBL" id="JAFBEI010000001">
    <property type="protein sequence ID" value="MBM7635270.1"/>
    <property type="molecule type" value="Genomic_DNA"/>
</dbReference>
<dbReference type="Proteomes" id="UP000809081">
    <property type="component" value="Unassembled WGS sequence"/>
</dbReference>